<sequence length="259" mass="29193">MDSAALPGLPKSLTEVRDNREMRSEISDPEHLLRGSWLKINEEGSRLGNKKGGNDFTGSEGQEKGAGFETENQNGRGRLENLMRGSELEVPSWVDVAREKKVLKKYDLEIIEKDGQKVVEIPNDVKTVEETTKKAEAKEGNIEAAKENQIAGTVKEIEDGESVENWEDVKCGKGSRSPNLKYGQVKILTPARFSALLEEDDKGDAVNQVEFEEILRIEEEIIVEKANEEVRKEDTIKVNEDDREEYCWYRALAGSGKFY</sequence>
<dbReference type="EMBL" id="QGKY02000190">
    <property type="protein sequence ID" value="KAF2589975.1"/>
    <property type="molecule type" value="Genomic_DNA"/>
</dbReference>
<gene>
    <name evidence="2" type="ORF">F2Q70_00039240</name>
</gene>
<dbReference type="AlphaFoldDB" id="A0A8S9K6C2"/>
<accession>A0A8S9K6C2</accession>
<evidence type="ECO:0000256" key="1">
    <source>
        <dbReference type="SAM" id="MobiDB-lite"/>
    </source>
</evidence>
<comment type="caution">
    <text evidence="2">The sequence shown here is derived from an EMBL/GenBank/DDBJ whole genome shotgun (WGS) entry which is preliminary data.</text>
</comment>
<reference evidence="2" key="1">
    <citation type="submission" date="2019-12" db="EMBL/GenBank/DDBJ databases">
        <title>Genome sequencing and annotation of Brassica cretica.</title>
        <authorList>
            <person name="Studholme D.J."/>
            <person name="Sarris P.F."/>
        </authorList>
    </citation>
    <scope>NUCLEOTIDE SEQUENCE</scope>
    <source>
        <strain evidence="2">PFS-102/07</strain>
        <tissue evidence="2">Leaf</tissue>
    </source>
</reference>
<feature type="compositionally biased region" description="Basic and acidic residues" evidence="1">
    <location>
        <begin position="14"/>
        <end position="28"/>
    </location>
</feature>
<name>A0A8S9K6C2_BRACR</name>
<proteinExistence type="predicted"/>
<organism evidence="2">
    <name type="scientific">Brassica cretica</name>
    <name type="common">Mustard</name>
    <dbReference type="NCBI Taxonomy" id="69181"/>
    <lineage>
        <taxon>Eukaryota</taxon>
        <taxon>Viridiplantae</taxon>
        <taxon>Streptophyta</taxon>
        <taxon>Embryophyta</taxon>
        <taxon>Tracheophyta</taxon>
        <taxon>Spermatophyta</taxon>
        <taxon>Magnoliopsida</taxon>
        <taxon>eudicotyledons</taxon>
        <taxon>Gunneridae</taxon>
        <taxon>Pentapetalae</taxon>
        <taxon>rosids</taxon>
        <taxon>malvids</taxon>
        <taxon>Brassicales</taxon>
        <taxon>Brassicaceae</taxon>
        <taxon>Brassiceae</taxon>
        <taxon>Brassica</taxon>
    </lineage>
</organism>
<feature type="region of interest" description="Disordered" evidence="1">
    <location>
        <begin position="1"/>
        <end position="28"/>
    </location>
</feature>
<evidence type="ECO:0000313" key="2">
    <source>
        <dbReference type="EMBL" id="KAF2589975.1"/>
    </source>
</evidence>
<protein>
    <submittedName>
        <fullName evidence="2">Uncharacterized protein</fullName>
    </submittedName>
</protein>
<feature type="region of interest" description="Disordered" evidence="1">
    <location>
        <begin position="44"/>
        <end position="83"/>
    </location>
</feature>